<dbReference type="SUPFAM" id="SSF49879">
    <property type="entry name" value="SMAD/FHA domain"/>
    <property type="match status" value="1"/>
</dbReference>
<keyword evidence="1" id="KW-1133">Transmembrane helix</keyword>
<name>A0A927U8G3_9FIRM</name>
<reference evidence="3" key="1">
    <citation type="submission" date="2019-04" db="EMBL/GenBank/DDBJ databases">
        <title>Evolution of Biomass-Degrading Anaerobic Consortia Revealed by Metagenomics.</title>
        <authorList>
            <person name="Peng X."/>
        </authorList>
    </citation>
    <scope>NUCLEOTIDE SEQUENCE</scope>
    <source>
        <strain evidence="3">SIG311</strain>
    </source>
</reference>
<keyword evidence="1" id="KW-0472">Membrane</keyword>
<feature type="transmembrane region" description="Helical" evidence="1">
    <location>
        <begin position="6"/>
        <end position="30"/>
    </location>
</feature>
<evidence type="ECO:0000313" key="3">
    <source>
        <dbReference type="EMBL" id="MBE5919071.1"/>
    </source>
</evidence>
<dbReference type="SMART" id="SM00240">
    <property type="entry name" value="FHA"/>
    <property type="match status" value="1"/>
</dbReference>
<accession>A0A927U8G3</accession>
<proteinExistence type="predicted"/>
<evidence type="ECO:0000259" key="2">
    <source>
        <dbReference type="PROSITE" id="PS50006"/>
    </source>
</evidence>
<comment type="caution">
    <text evidence="3">The sequence shown here is derived from an EMBL/GenBank/DDBJ whole genome shotgun (WGS) entry which is preliminary data.</text>
</comment>
<dbReference type="EMBL" id="SVER01000009">
    <property type="protein sequence ID" value="MBE5919071.1"/>
    <property type="molecule type" value="Genomic_DNA"/>
</dbReference>
<dbReference type="InterPro" id="IPR000253">
    <property type="entry name" value="FHA_dom"/>
</dbReference>
<dbReference type="AlphaFoldDB" id="A0A927U8G3"/>
<protein>
    <submittedName>
        <fullName evidence="3">FHA domain-containing protein</fullName>
    </submittedName>
</protein>
<dbReference type="InterPro" id="IPR008984">
    <property type="entry name" value="SMAD_FHA_dom_sf"/>
</dbReference>
<organism evidence="3 4">
    <name type="scientific">Pseudobutyrivibrio ruminis</name>
    <dbReference type="NCBI Taxonomy" id="46206"/>
    <lineage>
        <taxon>Bacteria</taxon>
        <taxon>Bacillati</taxon>
        <taxon>Bacillota</taxon>
        <taxon>Clostridia</taxon>
        <taxon>Lachnospirales</taxon>
        <taxon>Lachnospiraceae</taxon>
        <taxon>Pseudobutyrivibrio</taxon>
    </lineage>
</organism>
<dbReference type="Gene3D" id="2.60.200.20">
    <property type="match status" value="1"/>
</dbReference>
<dbReference type="CDD" id="cd00060">
    <property type="entry name" value="FHA"/>
    <property type="match status" value="1"/>
</dbReference>
<evidence type="ECO:0000256" key="1">
    <source>
        <dbReference type="SAM" id="Phobius"/>
    </source>
</evidence>
<sequence>MNTLNIWMMIVGLELLLVIVVIIIGVLLILRNKNASDVPREVASDVKKVNSNHSFKKTEKKNRSSYTGPQYMNIAPVKPEYSDATTILSNAALNPVEDGATTVLGAAELSNNISLGTLTRKKTNEEVKISKNDYSVGKDSINADYCISDNRAISRQHLLFTLGQNGVYVKDCNSTNGSWINGIKLESGRQVLIKDGDVLKLANEEFVYGA</sequence>
<dbReference type="InterPro" id="IPR050923">
    <property type="entry name" value="Cell_Proc_Reg/RNA_Proc"/>
</dbReference>
<dbReference type="Pfam" id="PF00498">
    <property type="entry name" value="FHA"/>
    <property type="match status" value="1"/>
</dbReference>
<dbReference type="Proteomes" id="UP000766246">
    <property type="component" value="Unassembled WGS sequence"/>
</dbReference>
<dbReference type="PROSITE" id="PS50006">
    <property type="entry name" value="FHA_DOMAIN"/>
    <property type="match status" value="1"/>
</dbReference>
<gene>
    <name evidence="3" type="ORF">E7272_04425</name>
</gene>
<feature type="domain" description="FHA" evidence="2">
    <location>
        <begin position="134"/>
        <end position="185"/>
    </location>
</feature>
<evidence type="ECO:0000313" key="4">
    <source>
        <dbReference type="Proteomes" id="UP000766246"/>
    </source>
</evidence>
<dbReference type="PANTHER" id="PTHR23308">
    <property type="entry name" value="NUCLEAR INHIBITOR OF PROTEIN PHOSPHATASE-1"/>
    <property type="match status" value="1"/>
</dbReference>
<keyword evidence="1" id="KW-0812">Transmembrane</keyword>